<dbReference type="SUPFAM" id="SSF53187">
    <property type="entry name" value="Zn-dependent exopeptidases"/>
    <property type="match status" value="1"/>
</dbReference>
<protein>
    <recommendedName>
        <fullName evidence="7">Peptide hydrolase</fullName>
        <ecNumber evidence="7">3.4.-.-</ecNumber>
    </recommendedName>
</protein>
<evidence type="ECO:0000256" key="6">
    <source>
        <dbReference type="ARBA" id="ARBA00022833"/>
    </source>
</evidence>
<keyword evidence="3 7" id="KW-0645">Protease</keyword>
<dbReference type="GO" id="GO:0008235">
    <property type="term" value="F:metalloexopeptidase activity"/>
    <property type="evidence" value="ECO:0007669"/>
    <property type="project" value="InterPro"/>
</dbReference>
<feature type="domain" description="Peptidase M28" evidence="8">
    <location>
        <begin position="322"/>
        <end position="541"/>
    </location>
</feature>
<dbReference type="GO" id="GO:0046872">
    <property type="term" value="F:metal ion binding"/>
    <property type="evidence" value="ECO:0007669"/>
    <property type="project" value="UniProtKB-KW"/>
</dbReference>
<dbReference type="InterPro" id="IPR045175">
    <property type="entry name" value="M28_fam"/>
</dbReference>
<dbReference type="InterPro" id="IPR007484">
    <property type="entry name" value="Peptidase_M28"/>
</dbReference>
<evidence type="ECO:0000313" key="10">
    <source>
        <dbReference type="Proteomes" id="UP000054248"/>
    </source>
</evidence>
<dbReference type="EC" id="3.4.-.-" evidence="7"/>
<keyword evidence="10" id="KW-1185">Reference proteome</keyword>
<reference evidence="10" key="2">
    <citation type="submission" date="2015-01" db="EMBL/GenBank/DDBJ databases">
        <title>Evolutionary Origins and Diversification of the Mycorrhizal Mutualists.</title>
        <authorList>
            <consortium name="DOE Joint Genome Institute"/>
            <consortium name="Mycorrhizal Genomics Consortium"/>
            <person name="Kohler A."/>
            <person name="Kuo A."/>
            <person name="Nagy L.G."/>
            <person name="Floudas D."/>
            <person name="Copeland A."/>
            <person name="Barry K.W."/>
            <person name="Cichocki N."/>
            <person name="Veneault-Fourrey C."/>
            <person name="LaButti K."/>
            <person name="Lindquist E.A."/>
            <person name="Lipzen A."/>
            <person name="Lundell T."/>
            <person name="Morin E."/>
            <person name="Murat C."/>
            <person name="Riley R."/>
            <person name="Ohm R."/>
            <person name="Sun H."/>
            <person name="Tunlid A."/>
            <person name="Henrissat B."/>
            <person name="Grigoriev I.V."/>
            <person name="Hibbett D.S."/>
            <person name="Martin F."/>
        </authorList>
    </citation>
    <scope>NUCLEOTIDE SEQUENCE [LARGE SCALE GENOMIC DNA]</scope>
    <source>
        <strain evidence="10">MUT 4182</strain>
    </source>
</reference>
<evidence type="ECO:0000256" key="1">
    <source>
        <dbReference type="ARBA" id="ARBA00001947"/>
    </source>
</evidence>
<dbReference type="GO" id="GO:0006508">
    <property type="term" value="P:proteolysis"/>
    <property type="evidence" value="ECO:0007669"/>
    <property type="project" value="UniProtKB-KW"/>
</dbReference>
<dbReference type="HOGENOM" id="CLU_024336_0_2_1"/>
<keyword evidence="4 7" id="KW-0479">Metal-binding</keyword>
<proteinExistence type="inferred from homology"/>
<dbReference type="PANTHER" id="PTHR12147">
    <property type="entry name" value="METALLOPEPTIDASE M28 FAMILY MEMBER"/>
    <property type="match status" value="1"/>
</dbReference>
<evidence type="ECO:0000256" key="7">
    <source>
        <dbReference type="RuleBase" id="RU361240"/>
    </source>
</evidence>
<keyword evidence="6 7" id="KW-0862">Zinc</keyword>
<comment type="cofactor">
    <cofactor evidence="1">
        <name>Zn(2+)</name>
        <dbReference type="ChEBI" id="CHEBI:29105"/>
    </cofactor>
</comment>
<evidence type="ECO:0000256" key="4">
    <source>
        <dbReference type="ARBA" id="ARBA00022723"/>
    </source>
</evidence>
<evidence type="ECO:0000256" key="5">
    <source>
        <dbReference type="ARBA" id="ARBA00022801"/>
    </source>
</evidence>
<sequence>MSSPSRRPHPSFKPPSTTAAFLILLSITFVFRFATLPSGAFDLPSLNDFSLFSPFTSSHTNPPQVDVSRILKHLRIFDRIVAYHGGNRHASGTGYETSAKYVEHFLGQDSCDVLERQQFDAPYWKQLKPATVSVVVGKPKTRHDIWDEAIIQLEEGRDFDLIHGPSAQWVSVSVAPLEGLGCKLVRKLMMNLPGYEVWDKVIVVERPSLEFMKGRGRGGGDDAAFGCSLNDVIHAGFTYGAKGLIITNGEQDGAGLWPLKGWQDVEWKDSGPERLPKYPVLSTSYAVGQILRNDGLISLDSSTSINVIKTFNLLCTWEPPSTTASNVTETLVIGAHLDSVATGPGVVDNASGSATILEWLLTLKKAGWWTKGGQGSTGERVLPEERRIVWAWWGAEELGLVGSQYFASNSVGPLNVVAAINVDMIASPNGVPRIVNASSAPIDAVIAPSQKIQKRFETEFRLVKESWERADSGMFNSDDWSFLEVGVPTGGLLNGASKLKTQSQREVYGGMAHAQYDPCWHRGCDTFGNVNVSLLKLMSRVGFNTVQYLAKKIDLKTWLWNGLNN</sequence>
<evidence type="ECO:0000313" key="9">
    <source>
        <dbReference type="EMBL" id="KIO22017.1"/>
    </source>
</evidence>
<dbReference type="EMBL" id="KN823121">
    <property type="protein sequence ID" value="KIO22017.1"/>
    <property type="molecule type" value="Genomic_DNA"/>
</dbReference>
<reference evidence="9 10" key="1">
    <citation type="submission" date="2014-04" db="EMBL/GenBank/DDBJ databases">
        <authorList>
            <consortium name="DOE Joint Genome Institute"/>
            <person name="Kuo A."/>
            <person name="Girlanda M."/>
            <person name="Perotto S."/>
            <person name="Kohler A."/>
            <person name="Nagy L.G."/>
            <person name="Floudas D."/>
            <person name="Copeland A."/>
            <person name="Barry K.W."/>
            <person name="Cichocki N."/>
            <person name="Veneault-Fourrey C."/>
            <person name="LaButti K."/>
            <person name="Lindquist E.A."/>
            <person name="Lipzen A."/>
            <person name="Lundell T."/>
            <person name="Morin E."/>
            <person name="Murat C."/>
            <person name="Sun H."/>
            <person name="Tunlid A."/>
            <person name="Henrissat B."/>
            <person name="Grigoriev I.V."/>
            <person name="Hibbett D.S."/>
            <person name="Martin F."/>
            <person name="Nordberg H.P."/>
            <person name="Cantor M.N."/>
            <person name="Hua S.X."/>
        </authorList>
    </citation>
    <scope>NUCLEOTIDE SEQUENCE [LARGE SCALE GENOMIC DNA]</scope>
    <source>
        <strain evidence="9 10">MUT 4182</strain>
    </source>
</reference>
<dbReference type="STRING" id="1051891.A0A0C3LKX3"/>
<accession>A0A0C3LKX3</accession>
<dbReference type="Pfam" id="PF04389">
    <property type="entry name" value="Peptidase_M28"/>
    <property type="match status" value="1"/>
</dbReference>
<keyword evidence="5 7" id="KW-0378">Hydrolase</keyword>
<dbReference type="OrthoDB" id="10013407at2759"/>
<gene>
    <name evidence="9" type="ORF">M407DRAFT_28432</name>
</gene>
<name>A0A0C3LKX3_9AGAM</name>
<comment type="similarity">
    <text evidence="2">Belongs to the peptidase M28 family. M28B subfamily.</text>
</comment>
<organism evidence="9 10">
    <name type="scientific">Tulasnella calospora MUT 4182</name>
    <dbReference type="NCBI Taxonomy" id="1051891"/>
    <lineage>
        <taxon>Eukaryota</taxon>
        <taxon>Fungi</taxon>
        <taxon>Dikarya</taxon>
        <taxon>Basidiomycota</taxon>
        <taxon>Agaricomycotina</taxon>
        <taxon>Agaricomycetes</taxon>
        <taxon>Cantharellales</taxon>
        <taxon>Tulasnellaceae</taxon>
        <taxon>Tulasnella</taxon>
    </lineage>
</organism>
<evidence type="ECO:0000256" key="3">
    <source>
        <dbReference type="ARBA" id="ARBA00022670"/>
    </source>
</evidence>
<dbReference type="PANTHER" id="PTHR12147:SF26">
    <property type="entry name" value="PEPTIDASE M28 DOMAIN-CONTAINING PROTEIN"/>
    <property type="match status" value="1"/>
</dbReference>
<dbReference type="Gene3D" id="3.40.630.10">
    <property type="entry name" value="Zn peptidases"/>
    <property type="match status" value="1"/>
</dbReference>
<evidence type="ECO:0000256" key="2">
    <source>
        <dbReference type="ARBA" id="ARBA00005634"/>
    </source>
</evidence>
<dbReference type="AlphaFoldDB" id="A0A0C3LKX3"/>
<dbReference type="Proteomes" id="UP000054248">
    <property type="component" value="Unassembled WGS sequence"/>
</dbReference>
<evidence type="ECO:0000259" key="8">
    <source>
        <dbReference type="Pfam" id="PF04389"/>
    </source>
</evidence>